<dbReference type="PROSITE" id="PS01098">
    <property type="entry name" value="LIPASE_GDSL_SER"/>
    <property type="match status" value="1"/>
</dbReference>
<dbReference type="NCBIfam" id="NF007819">
    <property type="entry name" value="PRK10528.1"/>
    <property type="match status" value="1"/>
</dbReference>
<dbReference type="EC" id="3.1.2.14" evidence="2"/>
<proteinExistence type="predicted"/>
<dbReference type="GO" id="GO:0016297">
    <property type="term" value="F:fatty acyl-[ACP] hydrolase activity"/>
    <property type="evidence" value="ECO:0007669"/>
    <property type="project" value="UniProtKB-EC"/>
</dbReference>
<dbReference type="GO" id="GO:0004622">
    <property type="term" value="F:phosphatidylcholine lysophospholipase activity"/>
    <property type="evidence" value="ECO:0007669"/>
    <property type="project" value="UniProtKB-EC"/>
</dbReference>
<reference evidence="2 3" key="1">
    <citation type="journal article" date="2017" name="Int. J. Syst. Evol. Microbiol.">
        <title>Brenneria populi subsp. brevivirga subsp. nov. isolated from symptomatic bark of Populus x euramericana canker, and description of Brenneria populi subsp. populi subsp. nov.</title>
        <authorList>
            <person name="Zheng M.H."/>
            <person name="Piao C.G."/>
            <person name="Xue H."/>
            <person name="Guo M.W."/>
            <person name="Li Y."/>
        </authorList>
    </citation>
    <scope>NUCLEOTIDE SEQUENCE [LARGE SCALE GENOMIC DNA]</scope>
    <source>
        <strain evidence="2 3">D9-5</strain>
    </source>
</reference>
<evidence type="ECO:0000313" key="3">
    <source>
        <dbReference type="Proteomes" id="UP001309705"/>
    </source>
</evidence>
<name>A0ABU6JNS1_9GAMM</name>
<dbReference type="InterPro" id="IPR008265">
    <property type="entry name" value="Lipase_GDSL_AS"/>
</dbReference>
<dbReference type="Gene3D" id="3.40.50.1110">
    <property type="entry name" value="SGNH hydrolase"/>
    <property type="match status" value="1"/>
</dbReference>
<comment type="caution">
    <text evidence="2">The sequence shown here is derived from an EMBL/GenBank/DDBJ whole genome shotgun (WGS) entry which is preliminary data.</text>
</comment>
<dbReference type="InterPro" id="IPR013830">
    <property type="entry name" value="SGNH_hydro"/>
</dbReference>
<keyword evidence="2" id="KW-0378">Hydrolase</keyword>
<accession>A0ABU6JNS1</accession>
<dbReference type="EC" id="3.1.2.2" evidence="2"/>
<dbReference type="Pfam" id="PF13472">
    <property type="entry name" value="Lipase_GDSL_2"/>
    <property type="match status" value="1"/>
</dbReference>
<keyword evidence="3" id="KW-1185">Reference proteome</keyword>
<dbReference type="PANTHER" id="PTHR30383:SF24">
    <property type="entry name" value="THIOESTERASE 1_PROTEASE 1_LYSOPHOSPHOLIPASE L1"/>
    <property type="match status" value="1"/>
</dbReference>
<dbReference type="EMBL" id="JAYWTM010000004">
    <property type="protein sequence ID" value="MEC5342245.1"/>
    <property type="molecule type" value="Genomic_DNA"/>
</dbReference>
<sequence length="226" mass="25351">MNFKNVFRLPGFGRRSARWTGLCKHIFILLLLGLLSVRALAADTLLILGDSLSAGYRMPAADAWPALLNQQWRTQAKPIAVVNASISGDTAAQGLARLPALLRQHQPRWVLIELGGNDGLRGFPAPNIEQDLTKIITLVKQADAQPLLMQIRLPTNYGRRYTESFSSIYPRLAQRFAIPLVPFFMEQVYLKPEWILEDGIHPTRDAQTFIAGWMAERLAPLVNHES</sequence>
<protein>
    <submittedName>
        <fullName evidence="2">Multifunctional acyl-CoA thioesterase I/protease I/lysophospholipase L1</fullName>
        <ecNumber evidence="2">3.1.1.5</ecNumber>
        <ecNumber evidence="2">3.1.2.14</ecNumber>
        <ecNumber evidence="2">3.1.2.2</ecNumber>
    </submittedName>
</protein>
<dbReference type="RefSeq" id="WP_327617536.1">
    <property type="nucleotide sequence ID" value="NZ_JAYWTM010000004.1"/>
</dbReference>
<dbReference type="SUPFAM" id="SSF52266">
    <property type="entry name" value="SGNH hydrolase"/>
    <property type="match status" value="1"/>
</dbReference>
<dbReference type="InterPro" id="IPR036514">
    <property type="entry name" value="SGNH_hydro_sf"/>
</dbReference>
<dbReference type="PANTHER" id="PTHR30383">
    <property type="entry name" value="THIOESTERASE 1/PROTEASE 1/LYSOPHOSPHOLIPASE L1"/>
    <property type="match status" value="1"/>
</dbReference>
<dbReference type="CDD" id="cd01822">
    <property type="entry name" value="Lysophospholipase_L1_like"/>
    <property type="match status" value="1"/>
</dbReference>
<evidence type="ECO:0000259" key="1">
    <source>
        <dbReference type="Pfam" id="PF13472"/>
    </source>
</evidence>
<gene>
    <name evidence="2" type="primary">tesA</name>
    <name evidence="2" type="ORF">VSX58_06440</name>
</gene>
<dbReference type="EC" id="3.1.1.5" evidence="2"/>
<evidence type="ECO:0000313" key="2">
    <source>
        <dbReference type="EMBL" id="MEC5342245.1"/>
    </source>
</evidence>
<dbReference type="Proteomes" id="UP001309705">
    <property type="component" value="Unassembled WGS sequence"/>
</dbReference>
<organism evidence="2 3">
    <name type="scientific">Brenneria populi</name>
    <dbReference type="NCBI Taxonomy" id="1505588"/>
    <lineage>
        <taxon>Bacteria</taxon>
        <taxon>Pseudomonadati</taxon>
        <taxon>Pseudomonadota</taxon>
        <taxon>Gammaproteobacteria</taxon>
        <taxon>Enterobacterales</taxon>
        <taxon>Pectobacteriaceae</taxon>
        <taxon>Brenneria</taxon>
    </lineage>
</organism>
<feature type="domain" description="SGNH hydrolase-type esterase" evidence="1">
    <location>
        <begin position="47"/>
        <end position="205"/>
    </location>
</feature>
<dbReference type="InterPro" id="IPR051532">
    <property type="entry name" value="Ester_Hydrolysis_Enzymes"/>
</dbReference>